<organism evidence="1 2">
    <name type="scientific">Effrenium voratum</name>
    <dbReference type="NCBI Taxonomy" id="2562239"/>
    <lineage>
        <taxon>Eukaryota</taxon>
        <taxon>Sar</taxon>
        <taxon>Alveolata</taxon>
        <taxon>Dinophyceae</taxon>
        <taxon>Suessiales</taxon>
        <taxon>Symbiodiniaceae</taxon>
        <taxon>Effrenium</taxon>
    </lineage>
</organism>
<proteinExistence type="predicted"/>
<dbReference type="Proteomes" id="UP001178507">
    <property type="component" value="Unassembled WGS sequence"/>
</dbReference>
<comment type="caution">
    <text evidence="1">The sequence shown here is derived from an EMBL/GenBank/DDBJ whole genome shotgun (WGS) entry which is preliminary data.</text>
</comment>
<sequence length="139" mass="15413">MFRVKEIEAALRGCITDEMKNIMLIHESGSIIASAHPKEVDHAAVMLLSSAATEYKCAEQYVVPEERSDFEGVIFFTEKALVACRCFLSCTESSMMLLAVWCDAAAAPAPGLLLSRLELLKDELKCLEPLLMHSVNKNY</sequence>
<reference evidence="1" key="1">
    <citation type="submission" date="2023-08" db="EMBL/GenBank/DDBJ databases">
        <authorList>
            <person name="Chen Y."/>
            <person name="Shah S."/>
            <person name="Dougan E. K."/>
            <person name="Thang M."/>
            <person name="Chan C."/>
        </authorList>
    </citation>
    <scope>NUCLEOTIDE SEQUENCE</scope>
</reference>
<name>A0AA36I6T2_9DINO</name>
<keyword evidence="2" id="KW-1185">Reference proteome</keyword>
<dbReference type="Gene3D" id="3.30.450.30">
    <property type="entry name" value="Dynein light chain 2a, cytoplasmic"/>
    <property type="match status" value="1"/>
</dbReference>
<accession>A0AA36I6T2</accession>
<protein>
    <submittedName>
        <fullName evidence="1">Uncharacterized protein</fullName>
    </submittedName>
</protein>
<gene>
    <name evidence="1" type="ORF">EVOR1521_LOCUS9055</name>
</gene>
<dbReference type="EMBL" id="CAUJNA010000802">
    <property type="protein sequence ID" value="CAJ1381341.1"/>
    <property type="molecule type" value="Genomic_DNA"/>
</dbReference>
<evidence type="ECO:0000313" key="1">
    <source>
        <dbReference type="EMBL" id="CAJ1381341.1"/>
    </source>
</evidence>
<evidence type="ECO:0000313" key="2">
    <source>
        <dbReference type="Proteomes" id="UP001178507"/>
    </source>
</evidence>
<dbReference type="AlphaFoldDB" id="A0AA36I6T2"/>